<accession>A0A6J5Z9H6</accession>
<name>A0A6J5Z9H6_9ZZZZ</name>
<reference evidence="1" key="1">
    <citation type="submission" date="2020-05" db="EMBL/GenBank/DDBJ databases">
        <authorList>
            <person name="Chiriac C."/>
            <person name="Salcher M."/>
            <person name="Ghai R."/>
            <person name="Kavagutti S V."/>
        </authorList>
    </citation>
    <scope>NUCLEOTIDE SEQUENCE</scope>
</reference>
<dbReference type="AlphaFoldDB" id="A0A6J5Z9H6"/>
<dbReference type="EMBL" id="CAESAN010000018">
    <property type="protein sequence ID" value="CAB4338098.1"/>
    <property type="molecule type" value="Genomic_DNA"/>
</dbReference>
<sequence length="851" mass="92580">MFNCDTQRSIAGEAPIRRRRPTRTRQLIGRSGCEDADRTLGFKADAAVVLRGLQADRPFEEDRVAAIGVSGDDRINAARDGDRGARSERLRQPHLRARTDRDRRVAVTIGEGTTEVVPRRIEFIGDRTAGHQNAADIGVATSTDRDRAIDIVHERDCRGIDVDTHAGVVRAGRHGDGVRCFKRRADFHCGLVNGRGPAQDDHVLAVHGDRGGAAPTAGPNRRRLARHQLACGAGNNATGNLHRAVGRKHDSAARGAIAAARCRYAGGDARDEREARIIGTCVTRSNGDVTASLQDGLDINPFAGDDLDIRAAPSPGSTRDANRAAGQHIRIDEDVGARLDEDLAPGFRRPQSARGTERNAGAVRVIPAGRDRSATRGVAALDGDALGGVEVALNKHQPSGTKNNLRIRTGRAHIRPQDHRPLGVQVNCRVVGQHAHRTGHEQPVTLAVVGEVMRRHHGGELAEVARLIEDAVGRVEVQVRHGAISRVSAHSIPGSDRQAFACDDRTIEAHRLRADQADGGIGPRHARDLLTPHRRVGDAATDGATAGHRQDVAGRFQRDRGVSPTRIDGSAAIHDDRATRLQHQRAIGAAEFHDAADFHRITDRNVEGRACRHGLKKTSCVDGQAEVPVSWALQRVHAGAGRHVYRQRGITLQPAADHRLFADLHHEGLRGSAGIRCSIRIVPVLGVHLEDTGRERQAVRRRLNIALDLYRIGQQPRRVAEGGEIGSRNIGSRGPNGRRHLRQGRILHVAEIHRPGSRGTPYNQRAEAGTDRCQIAGRQFHVVGTVGNSRKHLSTGQRLCRRADRVGLAGVHRSDGERIRAEQAACARVQIQIIRFEENVIARCDRIVCQQ</sequence>
<proteinExistence type="predicted"/>
<organism evidence="1">
    <name type="scientific">freshwater metagenome</name>
    <dbReference type="NCBI Taxonomy" id="449393"/>
    <lineage>
        <taxon>unclassified sequences</taxon>
        <taxon>metagenomes</taxon>
        <taxon>ecological metagenomes</taxon>
    </lineage>
</organism>
<evidence type="ECO:0000313" key="1">
    <source>
        <dbReference type="EMBL" id="CAB4338098.1"/>
    </source>
</evidence>
<protein>
    <submittedName>
        <fullName evidence="1">Unannotated protein</fullName>
    </submittedName>
</protein>
<gene>
    <name evidence="1" type="ORF">UFOPK3547_00338</name>
</gene>